<evidence type="ECO:0000256" key="1">
    <source>
        <dbReference type="SAM" id="MobiDB-lite"/>
    </source>
</evidence>
<dbReference type="OrthoDB" id="7555434at2759"/>
<protein>
    <submittedName>
        <fullName evidence="4">Uncharacterized protein LOC112452407</fullName>
    </submittedName>
</protein>
<name>A0A6J1PG24_9HYME</name>
<feature type="compositionally biased region" description="Basic and acidic residues" evidence="1">
    <location>
        <begin position="188"/>
        <end position="209"/>
    </location>
</feature>
<feature type="signal peptide" evidence="2">
    <location>
        <begin position="1"/>
        <end position="21"/>
    </location>
</feature>
<sequence length="333" mass="38422">MFSHRGLFLAVTISLASIVLAGVLYQPGYEHQYNSNSRYLQDQSAPQYWTQSPIEQHRAEQLPTRYRPGVQTVYPYESNQVNARSSEPINFPPNTIFIPWPIYPQPGLLYLDLLKNASKIIENEDPKEARRETVEDYEKIIFRRGLNGGRSLQPLMVHNRRKRSDPASTESEVVAHDNDVAAKSPSTDAKHPATIDSLLPEHEPTDTTDKRVENRQIRNDYITNPFGFYTEDTHPEHTYNIPNKWQSMIDQYYTNRHSEPPNVAQGKACCDDYNKPLMRFAQSSSSQKSNDNDYSSKYRDSAADTEKETFFEALLKKLQLILIRPDIIVYTPY</sequence>
<evidence type="ECO:0000313" key="4">
    <source>
        <dbReference type="RefSeq" id="XP_024868373.1"/>
    </source>
</evidence>
<proteinExistence type="predicted"/>
<reference evidence="4" key="1">
    <citation type="submission" date="2025-08" db="UniProtKB">
        <authorList>
            <consortium name="RefSeq"/>
        </authorList>
    </citation>
    <scope>IDENTIFICATION</scope>
    <source>
        <tissue evidence="4">Whole body</tissue>
    </source>
</reference>
<keyword evidence="3" id="KW-1185">Reference proteome</keyword>
<gene>
    <name evidence="4" type="primary">LOC112452407</name>
</gene>
<keyword evidence="2" id="KW-0732">Signal</keyword>
<dbReference type="AlphaFoldDB" id="A0A6J1PG24"/>
<evidence type="ECO:0000313" key="3">
    <source>
        <dbReference type="Proteomes" id="UP000504618"/>
    </source>
</evidence>
<feature type="region of interest" description="Disordered" evidence="1">
    <location>
        <begin position="157"/>
        <end position="209"/>
    </location>
</feature>
<dbReference type="RefSeq" id="XP_024868373.1">
    <property type="nucleotide sequence ID" value="XM_025012605.1"/>
</dbReference>
<dbReference type="GeneID" id="112452407"/>
<dbReference type="Proteomes" id="UP000504618">
    <property type="component" value="Unplaced"/>
</dbReference>
<evidence type="ECO:0000256" key="2">
    <source>
        <dbReference type="SAM" id="SignalP"/>
    </source>
</evidence>
<organism evidence="3 4">
    <name type="scientific">Temnothorax curvispinosus</name>
    <dbReference type="NCBI Taxonomy" id="300111"/>
    <lineage>
        <taxon>Eukaryota</taxon>
        <taxon>Metazoa</taxon>
        <taxon>Ecdysozoa</taxon>
        <taxon>Arthropoda</taxon>
        <taxon>Hexapoda</taxon>
        <taxon>Insecta</taxon>
        <taxon>Pterygota</taxon>
        <taxon>Neoptera</taxon>
        <taxon>Endopterygota</taxon>
        <taxon>Hymenoptera</taxon>
        <taxon>Apocrita</taxon>
        <taxon>Aculeata</taxon>
        <taxon>Formicoidea</taxon>
        <taxon>Formicidae</taxon>
        <taxon>Myrmicinae</taxon>
        <taxon>Temnothorax</taxon>
    </lineage>
</organism>
<accession>A0A6J1PG24</accession>
<feature type="chain" id="PRO_5026829281" evidence="2">
    <location>
        <begin position="22"/>
        <end position="333"/>
    </location>
</feature>